<evidence type="ECO:0000256" key="2">
    <source>
        <dbReference type="ARBA" id="ARBA00011738"/>
    </source>
</evidence>
<dbReference type="InterPro" id="IPR003732">
    <property type="entry name" value="Daa-tRNA_deacyls_DTD"/>
</dbReference>
<dbReference type="GO" id="GO:0051500">
    <property type="term" value="F:D-tyrosyl-tRNA(Tyr) deacylase activity"/>
    <property type="evidence" value="ECO:0007669"/>
    <property type="project" value="TreeGrafter"/>
</dbReference>
<dbReference type="InterPro" id="IPR023509">
    <property type="entry name" value="DTD-like_sf"/>
</dbReference>
<comment type="subcellular location">
    <subcellularLocation>
        <location evidence="1">Cytoplasm</location>
    </subcellularLocation>
</comment>
<dbReference type="OrthoDB" id="275783at2759"/>
<gene>
    <name evidence="5" type="ORF">H257_01476</name>
</gene>
<dbReference type="Pfam" id="PF02580">
    <property type="entry name" value="Tyr_Deacylase"/>
    <property type="match status" value="1"/>
</dbReference>
<reference evidence="5" key="1">
    <citation type="submission" date="2013-12" db="EMBL/GenBank/DDBJ databases">
        <title>The Genome Sequence of Aphanomyces astaci APO3.</title>
        <authorList>
            <consortium name="The Broad Institute Genomics Platform"/>
            <person name="Russ C."/>
            <person name="Tyler B."/>
            <person name="van West P."/>
            <person name="Dieguez-Uribeondo J."/>
            <person name="Young S.K."/>
            <person name="Zeng Q."/>
            <person name="Gargeya S."/>
            <person name="Fitzgerald M."/>
            <person name="Abouelleil A."/>
            <person name="Alvarado L."/>
            <person name="Chapman S.B."/>
            <person name="Gainer-Dewar J."/>
            <person name="Goldberg J."/>
            <person name="Griggs A."/>
            <person name="Gujja S."/>
            <person name="Hansen M."/>
            <person name="Howarth C."/>
            <person name="Imamovic A."/>
            <person name="Ireland A."/>
            <person name="Larimer J."/>
            <person name="McCowan C."/>
            <person name="Murphy C."/>
            <person name="Pearson M."/>
            <person name="Poon T.W."/>
            <person name="Priest M."/>
            <person name="Roberts A."/>
            <person name="Saif S."/>
            <person name="Shea T."/>
            <person name="Sykes S."/>
            <person name="Wortman J."/>
            <person name="Nusbaum C."/>
            <person name="Birren B."/>
        </authorList>
    </citation>
    <scope>NUCLEOTIDE SEQUENCE [LARGE SCALE GENOMIC DNA]</scope>
    <source>
        <strain evidence="5">APO3</strain>
    </source>
</reference>
<keyword evidence="4" id="KW-0378">Hydrolase</keyword>
<dbReference type="GO" id="GO:0005737">
    <property type="term" value="C:cytoplasm"/>
    <property type="evidence" value="ECO:0007669"/>
    <property type="project" value="UniProtKB-SubCell"/>
</dbReference>
<dbReference type="RefSeq" id="XP_009823004.1">
    <property type="nucleotide sequence ID" value="XM_009824702.1"/>
</dbReference>
<keyword evidence="3" id="KW-0963">Cytoplasm</keyword>
<evidence type="ECO:0000256" key="4">
    <source>
        <dbReference type="ARBA" id="ARBA00022801"/>
    </source>
</evidence>
<sequence>MEKSFRCVTQRCESAKLLIDNDNEYVHIGRGLILYVSWAKGASVEDLPRIVKTLLNMRLLPVAAAPSRSQSICEATLEHDPMHVLVVPQAALTSKLQRGKNIQYHGQLTKDDGAEVVYTEFIRLLRDMSADILASLPSSGRLVIQHGTFGNRQVVQSVAVLQLLAFCDTVLSSYAHTGIAVRVRRALHAHV</sequence>
<organism evidence="5">
    <name type="scientific">Aphanomyces astaci</name>
    <name type="common">Crayfish plague agent</name>
    <dbReference type="NCBI Taxonomy" id="112090"/>
    <lineage>
        <taxon>Eukaryota</taxon>
        <taxon>Sar</taxon>
        <taxon>Stramenopiles</taxon>
        <taxon>Oomycota</taxon>
        <taxon>Saprolegniomycetes</taxon>
        <taxon>Saprolegniales</taxon>
        <taxon>Verrucalvaceae</taxon>
        <taxon>Aphanomyces</taxon>
    </lineage>
</organism>
<dbReference type="AlphaFoldDB" id="W4H9A8"/>
<dbReference type="VEuPathDB" id="FungiDB:H257_01476"/>
<name>W4H9A8_APHAT</name>
<dbReference type="GeneID" id="20803472"/>
<evidence type="ECO:0000256" key="1">
    <source>
        <dbReference type="ARBA" id="ARBA00004496"/>
    </source>
</evidence>
<dbReference type="SUPFAM" id="SSF69500">
    <property type="entry name" value="DTD-like"/>
    <property type="match status" value="1"/>
</dbReference>
<comment type="subunit">
    <text evidence="2">Homodimer.</text>
</comment>
<dbReference type="PANTHER" id="PTHR10472:SF1">
    <property type="entry name" value="D-AMINOACYL-TRNA DEACYLASE 2"/>
    <property type="match status" value="1"/>
</dbReference>
<dbReference type="PANTHER" id="PTHR10472">
    <property type="entry name" value="D-TYROSYL-TRNA TYR DEACYLASE"/>
    <property type="match status" value="1"/>
</dbReference>
<evidence type="ECO:0000313" key="5">
    <source>
        <dbReference type="EMBL" id="ETV88141.1"/>
    </source>
</evidence>
<protein>
    <submittedName>
        <fullName evidence="5">Uncharacterized protein</fullName>
    </submittedName>
</protein>
<dbReference type="Gene3D" id="3.50.80.10">
    <property type="entry name" value="D-tyrosyl-tRNA(Tyr) deacylase"/>
    <property type="match status" value="1"/>
</dbReference>
<dbReference type="EMBL" id="KI913115">
    <property type="protein sequence ID" value="ETV88141.1"/>
    <property type="molecule type" value="Genomic_DNA"/>
</dbReference>
<proteinExistence type="predicted"/>
<accession>W4H9A8</accession>
<evidence type="ECO:0000256" key="3">
    <source>
        <dbReference type="ARBA" id="ARBA00022490"/>
    </source>
</evidence>